<dbReference type="InterPro" id="IPR000571">
    <property type="entry name" value="Znf_CCCH"/>
</dbReference>
<evidence type="ECO:0000256" key="3">
    <source>
        <dbReference type="ARBA" id="ARBA00022737"/>
    </source>
</evidence>
<feature type="domain" description="C3H1-type" evidence="9">
    <location>
        <begin position="80"/>
        <end position="107"/>
    </location>
</feature>
<feature type="zinc finger region" description="C3H1-type" evidence="6">
    <location>
        <begin position="343"/>
        <end position="372"/>
    </location>
</feature>
<dbReference type="Pfam" id="PF18044">
    <property type="entry name" value="zf-CCCH_4"/>
    <property type="match status" value="1"/>
</dbReference>
<dbReference type="Gene3D" id="2.30.30.1190">
    <property type="match status" value="1"/>
</dbReference>
<feature type="zinc finger region" description="C3H1-type" evidence="6">
    <location>
        <begin position="3"/>
        <end position="30"/>
    </location>
</feature>
<evidence type="ECO:0000256" key="4">
    <source>
        <dbReference type="ARBA" id="ARBA00022771"/>
    </source>
</evidence>
<feature type="domain" description="C3H1-type" evidence="9">
    <location>
        <begin position="39"/>
        <end position="61"/>
    </location>
</feature>
<dbReference type="GO" id="GO:0008270">
    <property type="term" value="F:zinc ion binding"/>
    <property type="evidence" value="ECO:0007669"/>
    <property type="project" value="UniProtKB-KW"/>
</dbReference>
<keyword evidence="5 6" id="KW-0862">Zinc</keyword>
<evidence type="ECO:0000259" key="9">
    <source>
        <dbReference type="PROSITE" id="PS50103"/>
    </source>
</evidence>
<evidence type="ECO:0000313" key="10">
    <source>
        <dbReference type="EMBL" id="TMW68266.1"/>
    </source>
</evidence>
<dbReference type="SUPFAM" id="SSF57850">
    <property type="entry name" value="RING/U-box"/>
    <property type="match status" value="1"/>
</dbReference>
<dbReference type="Pfam" id="PF00097">
    <property type="entry name" value="zf-C3HC4"/>
    <property type="match status" value="1"/>
</dbReference>
<feature type="compositionally biased region" description="Polar residues" evidence="7">
    <location>
        <begin position="139"/>
        <end position="154"/>
    </location>
</feature>
<dbReference type="SMART" id="SM00356">
    <property type="entry name" value="ZnF_C3H1"/>
    <property type="match status" value="5"/>
</dbReference>
<reference evidence="10" key="1">
    <citation type="submission" date="2019-03" db="EMBL/GenBank/DDBJ databases">
        <title>Long read genome sequence of the mycoparasitic Pythium oligandrum ATCC 38472 isolated from sugarbeet rhizosphere.</title>
        <authorList>
            <person name="Gaulin E."/>
        </authorList>
    </citation>
    <scope>NUCLEOTIDE SEQUENCE</scope>
    <source>
        <strain evidence="10">ATCC 38472_TT</strain>
    </source>
</reference>
<evidence type="ECO:0000256" key="1">
    <source>
        <dbReference type="ARBA" id="ARBA00022679"/>
    </source>
</evidence>
<dbReference type="InterPro" id="IPR045072">
    <property type="entry name" value="MKRN-like"/>
</dbReference>
<dbReference type="GO" id="GO:0000209">
    <property type="term" value="P:protein polyubiquitination"/>
    <property type="evidence" value="ECO:0007669"/>
    <property type="project" value="InterPro"/>
</dbReference>
<dbReference type="InterPro" id="IPR013083">
    <property type="entry name" value="Znf_RING/FYVE/PHD"/>
</dbReference>
<dbReference type="InterPro" id="IPR041367">
    <property type="entry name" value="Znf-CCCH_4"/>
</dbReference>
<comment type="caution">
    <text evidence="10">The sequence shown here is derived from an EMBL/GenBank/DDBJ whole genome shotgun (WGS) entry which is preliminary data.</text>
</comment>
<evidence type="ECO:0000256" key="5">
    <source>
        <dbReference type="ARBA" id="ARBA00022833"/>
    </source>
</evidence>
<evidence type="ECO:0000256" key="2">
    <source>
        <dbReference type="ARBA" id="ARBA00022723"/>
    </source>
</evidence>
<dbReference type="SUPFAM" id="SSF90229">
    <property type="entry name" value="CCCH zinc finger"/>
    <property type="match status" value="3"/>
</dbReference>
<evidence type="ECO:0008006" key="12">
    <source>
        <dbReference type="Google" id="ProtNLM"/>
    </source>
</evidence>
<feature type="zinc finger region" description="C3H1-type" evidence="6">
    <location>
        <begin position="80"/>
        <end position="107"/>
    </location>
</feature>
<gene>
    <name evidence="10" type="ORF">Poli38472_005734</name>
</gene>
<keyword evidence="3" id="KW-0677">Repeat</keyword>
<dbReference type="PANTHER" id="PTHR11224:SF10">
    <property type="entry name" value="IP09428P-RELATED"/>
    <property type="match status" value="1"/>
</dbReference>
<sequence>MAGPSAPPCSFYAQGKCRNGHACKFYHAEREELAVSPLPCKFFLQNACKAGRECKFSHVLEADAELLTTTAAGERKVTPGSFNKRCKFHDYGGCAAGNTCPYLHIDDGGAKRSPLVQPRASPKTTVKMHVLKPKAKQGESGSATHQSVHSGSDQQVKEMSEFISKEEELYYYGAPGDFDLAADDAHLEGKPSYAEIAGKNVVEDLDAPTYEQPAGPRTCTYFLQGLCRYGDSCFYSHTLETSPVPVDEFALVQEELANSTDLECGICYDNVIEKGERFGLLSGCTHPFCLSCVRNWRGNADQPKQTVRQCPVCRIETHFVVPSNRMIVDPERKQDLVKRYINNLASIPCRHFDEGRGTCPFGTSCFYAHRLPDGTEEVRQLRTAVDAEGQYDVLRQVRLEHYFQNLDI</sequence>
<feature type="domain" description="C3H1-type" evidence="9">
    <location>
        <begin position="213"/>
        <end position="240"/>
    </location>
</feature>
<dbReference type="InterPro" id="IPR017907">
    <property type="entry name" value="Znf_RING_CS"/>
</dbReference>
<keyword evidence="4 6" id="KW-0863">Zinc-finger</keyword>
<dbReference type="Proteomes" id="UP000794436">
    <property type="component" value="Unassembled WGS sequence"/>
</dbReference>
<dbReference type="AlphaFoldDB" id="A0A8K1FMI0"/>
<keyword evidence="1" id="KW-0808">Transferase</keyword>
<dbReference type="Gene3D" id="3.30.40.10">
    <property type="entry name" value="Zinc/RING finger domain, C3HC4 (zinc finger)"/>
    <property type="match status" value="1"/>
</dbReference>
<dbReference type="InterPro" id="IPR001841">
    <property type="entry name" value="Znf_RING"/>
</dbReference>
<dbReference type="PANTHER" id="PTHR11224">
    <property type="entry name" value="MAKORIN-RELATED"/>
    <property type="match status" value="1"/>
</dbReference>
<dbReference type="PROSITE" id="PS50089">
    <property type="entry name" value="ZF_RING_2"/>
    <property type="match status" value="1"/>
</dbReference>
<dbReference type="Pfam" id="PF14608">
    <property type="entry name" value="zf-CCCH_2"/>
    <property type="match status" value="3"/>
</dbReference>
<dbReference type="Pfam" id="PF00642">
    <property type="entry name" value="zf-CCCH"/>
    <property type="match status" value="1"/>
</dbReference>
<feature type="zinc finger region" description="C3H1-type" evidence="6">
    <location>
        <begin position="213"/>
        <end position="240"/>
    </location>
</feature>
<accession>A0A8K1FMI0</accession>
<feature type="domain" description="C3H1-type" evidence="9">
    <location>
        <begin position="3"/>
        <end position="30"/>
    </location>
</feature>
<dbReference type="PROSITE" id="PS00518">
    <property type="entry name" value="ZF_RING_1"/>
    <property type="match status" value="1"/>
</dbReference>
<evidence type="ECO:0000313" key="11">
    <source>
        <dbReference type="Proteomes" id="UP000794436"/>
    </source>
</evidence>
<dbReference type="InterPro" id="IPR018957">
    <property type="entry name" value="Znf_C3HC4_RING-type"/>
</dbReference>
<keyword evidence="2 6" id="KW-0479">Metal-binding</keyword>
<dbReference type="GO" id="GO:0061630">
    <property type="term" value="F:ubiquitin protein ligase activity"/>
    <property type="evidence" value="ECO:0007669"/>
    <property type="project" value="UniProtKB-EC"/>
</dbReference>
<dbReference type="InterPro" id="IPR036855">
    <property type="entry name" value="Znf_CCCH_sf"/>
</dbReference>
<evidence type="ECO:0000256" key="7">
    <source>
        <dbReference type="SAM" id="MobiDB-lite"/>
    </source>
</evidence>
<feature type="zinc finger region" description="C3H1-type" evidence="6">
    <location>
        <begin position="39"/>
        <end position="61"/>
    </location>
</feature>
<name>A0A8K1FMI0_PYTOL</name>
<dbReference type="CDD" id="cd16521">
    <property type="entry name" value="RING-HC_MKRN"/>
    <property type="match status" value="1"/>
</dbReference>
<keyword evidence="11" id="KW-1185">Reference proteome</keyword>
<protein>
    <recommendedName>
        <fullName evidence="12">RING-type E3 ubiquitin transferase</fullName>
    </recommendedName>
</protein>
<feature type="domain" description="C3H1-type" evidence="9">
    <location>
        <begin position="343"/>
        <end position="372"/>
    </location>
</feature>
<dbReference type="EMBL" id="SPLM01000002">
    <property type="protein sequence ID" value="TMW68266.1"/>
    <property type="molecule type" value="Genomic_DNA"/>
</dbReference>
<evidence type="ECO:0000256" key="6">
    <source>
        <dbReference type="PROSITE-ProRule" id="PRU00723"/>
    </source>
</evidence>
<dbReference type="OrthoDB" id="250836at2759"/>
<feature type="domain" description="RING-type" evidence="8">
    <location>
        <begin position="264"/>
        <end position="314"/>
    </location>
</feature>
<evidence type="ECO:0000259" key="8">
    <source>
        <dbReference type="PROSITE" id="PS50089"/>
    </source>
</evidence>
<dbReference type="SMART" id="SM00184">
    <property type="entry name" value="RING"/>
    <property type="match status" value="1"/>
</dbReference>
<proteinExistence type="predicted"/>
<dbReference type="PROSITE" id="PS50103">
    <property type="entry name" value="ZF_C3H1"/>
    <property type="match status" value="5"/>
</dbReference>
<dbReference type="Gene3D" id="4.10.1000.10">
    <property type="entry name" value="Zinc finger, CCCH-type"/>
    <property type="match status" value="1"/>
</dbReference>
<feature type="region of interest" description="Disordered" evidence="7">
    <location>
        <begin position="135"/>
        <end position="155"/>
    </location>
</feature>
<organism evidence="10 11">
    <name type="scientific">Pythium oligandrum</name>
    <name type="common">Mycoparasitic fungus</name>
    <dbReference type="NCBI Taxonomy" id="41045"/>
    <lineage>
        <taxon>Eukaryota</taxon>
        <taxon>Sar</taxon>
        <taxon>Stramenopiles</taxon>
        <taxon>Oomycota</taxon>
        <taxon>Peronosporomycetes</taxon>
        <taxon>Pythiales</taxon>
        <taxon>Pythiaceae</taxon>
        <taxon>Pythium</taxon>
    </lineage>
</organism>